<dbReference type="Proteomes" id="UP000238356">
    <property type="component" value="Unassembled WGS sequence"/>
</dbReference>
<evidence type="ECO:0000313" key="7">
    <source>
        <dbReference type="EMBL" id="PPJ24837.1"/>
    </source>
</evidence>
<keyword evidence="4 6" id="KW-1133">Transmembrane helix</keyword>
<evidence type="ECO:0000313" key="8">
    <source>
        <dbReference type="Proteomes" id="UP000238356"/>
    </source>
</evidence>
<evidence type="ECO:0000256" key="3">
    <source>
        <dbReference type="ARBA" id="ARBA00022692"/>
    </source>
</evidence>
<evidence type="ECO:0000256" key="2">
    <source>
        <dbReference type="ARBA" id="ARBA00008053"/>
    </source>
</evidence>
<keyword evidence="8" id="KW-1185">Reference proteome</keyword>
<evidence type="ECO:0000256" key="4">
    <source>
        <dbReference type="ARBA" id="ARBA00022989"/>
    </source>
</evidence>
<dbReference type="AlphaFoldDB" id="A0A2S6A0Y1"/>
<dbReference type="EMBL" id="PSZD01000018">
    <property type="protein sequence ID" value="PPJ24837.1"/>
    <property type="molecule type" value="Genomic_DNA"/>
</dbReference>
<feature type="transmembrane region" description="Helical" evidence="6">
    <location>
        <begin position="180"/>
        <end position="201"/>
    </location>
</feature>
<name>A0A2S6A0Y1_9NOCA</name>
<keyword evidence="5 6" id="KW-0472">Membrane</keyword>
<keyword evidence="3 6" id="KW-0812">Transmembrane</keyword>
<accession>A0A2S6A0Y1</accession>
<protein>
    <submittedName>
        <fullName evidence="7">DUF445 domain-containing protein</fullName>
    </submittedName>
</protein>
<reference evidence="7 8" key="1">
    <citation type="submission" date="2018-02" db="EMBL/GenBank/DDBJ databases">
        <title>8 Nocardia nova and 1 Nocardia cyriacigeorgica strain used for evolution to TMP-SMX.</title>
        <authorList>
            <person name="Mehta H."/>
            <person name="Weng J."/>
            <person name="Shamoo Y."/>
        </authorList>
    </citation>
    <scope>NUCLEOTIDE SEQUENCE [LARGE SCALE GENOMIC DNA]</scope>
    <source>
        <strain evidence="7 8">BAA2227</strain>
    </source>
</reference>
<evidence type="ECO:0000256" key="1">
    <source>
        <dbReference type="ARBA" id="ARBA00004308"/>
    </source>
</evidence>
<feature type="transmembrane region" description="Helical" evidence="6">
    <location>
        <begin position="152"/>
        <end position="174"/>
    </location>
</feature>
<comment type="similarity">
    <text evidence="2">Belongs to the UPF0754 family.</text>
</comment>
<dbReference type="Pfam" id="PF04286">
    <property type="entry name" value="DUF445"/>
    <property type="match status" value="1"/>
</dbReference>
<sequence length="372" mass="42557">MLCRPLEFRGIPPWFGWQGVIPKAAPRMATIAVDLMFSRLIDPQEILGRIDVAELTTTLREPLDDAVAHTVDELMMRYEPRLWVTMPQFAREAMIRRVQRDVPDLIDEIVTDLRTNLDQIMDLRSIAIDTLVNDKALLVEMVRRVGHHELRFIVRSGLLFGTLLGFVQMITWAFTHSSWLMPLFGGFTGLVTDWLALQMIFRPVRPWRIFGRIGWQGLFHKRREQVCVDYGDLIATEILTPAKMLEAVLNGERSDRLASILARRMDEFIDTQSAPARPLVMLVAGDSITRVKREIVPEMLAYIRSAAAGFEDHAMRTLDLRSLVIEKTRQLTDDEYEGLLRPAFKQDEWKLVAIGGVLGFLVGELQVHLLLS</sequence>
<comment type="subcellular location">
    <subcellularLocation>
        <location evidence="1">Endomembrane system</location>
    </subcellularLocation>
</comment>
<organism evidence="7 8">
    <name type="scientific">Nocardia nova</name>
    <dbReference type="NCBI Taxonomy" id="37330"/>
    <lineage>
        <taxon>Bacteria</taxon>
        <taxon>Bacillati</taxon>
        <taxon>Actinomycetota</taxon>
        <taxon>Actinomycetes</taxon>
        <taxon>Mycobacteriales</taxon>
        <taxon>Nocardiaceae</taxon>
        <taxon>Nocardia</taxon>
    </lineage>
</organism>
<gene>
    <name evidence="7" type="ORF">C5F51_24590</name>
</gene>
<feature type="transmembrane region" description="Helical" evidence="6">
    <location>
        <begin position="351"/>
        <end position="371"/>
    </location>
</feature>
<comment type="caution">
    <text evidence="7">The sequence shown here is derived from an EMBL/GenBank/DDBJ whole genome shotgun (WGS) entry which is preliminary data.</text>
</comment>
<dbReference type="PANTHER" id="PTHR35791">
    <property type="entry name" value="UPF0754 MEMBRANE PROTEIN YHEB"/>
    <property type="match status" value="1"/>
</dbReference>
<evidence type="ECO:0000256" key="5">
    <source>
        <dbReference type="ARBA" id="ARBA00023136"/>
    </source>
</evidence>
<dbReference type="InterPro" id="IPR007383">
    <property type="entry name" value="DUF445"/>
</dbReference>
<evidence type="ECO:0000256" key="6">
    <source>
        <dbReference type="SAM" id="Phobius"/>
    </source>
</evidence>
<dbReference type="PANTHER" id="PTHR35791:SF1">
    <property type="entry name" value="UPF0754 MEMBRANE PROTEIN YHEB"/>
    <property type="match status" value="1"/>
</dbReference>
<dbReference type="GO" id="GO:0012505">
    <property type="term" value="C:endomembrane system"/>
    <property type="evidence" value="ECO:0007669"/>
    <property type="project" value="UniProtKB-SubCell"/>
</dbReference>
<proteinExistence type="inferred from homology"/>